<evidence type="ECO:0000313" key="1">
    <source>
        <dbReference type="EMBL" id="CAB5390444.1"/>
    </source>
</evidence>
<dbReference type="AlphaFoldDB" id="A0A915ZTD4"/>
<comment type="caution">
    <text evidence="1">The sequence shown here is derived from an EMBL/GenBank/DDBJ whole genome shotgun (WGS) entry which is preliminary data.</text>
</comment>
<dbReference type="Proteomes" id="UP000684084">
    <property type="component" value="Unassembled WGS sequence"/>
</dbReference>
<accession>A0A915ZTD4</accession>
<evidence type="ECO:0000313" key="2">
    <source>
        <dbReference type="Proteomes" id="UP000684084"/>
    </source>
</evidence>
<dbReference type="EMBL" id="CAGKOT010000069">
    <property type="protein sequence ID" value="CAB5390444.1"/>
    <property type="molecule type" value="Genomic_DNA"/>
</dbReference>
<protein>
    <submittedName>
        <fullName evidence="1">Uncharacterized protein</fullName>
    </submittedName>
</protein>
<gene>
    <name evidence="1" type="ORF">CHRIB12_LOCUS21505</name>
</gene>
<proteinExistence type="predicted"/>
<organism evidence="1 2">
    <name type="scientific">Rhizophagus irregularis</name>
    <dbReference type="NCBI Taxonomy" id="588596"/>
    <lineage>
        <taxon>Eukaryota</taxon>
        <taxon>Fungi</taxon>
        <taxon>Fungi incertae sedis</taxon>
        <taxon>Mucoromycota</taxon>
        <taxon>Glomeromycotina</taxon>
        <taxon>Glomeromycetes</taxon>
        <taxon>Glomerales</taxon>
        <taxon>Glomeraceae</taxon>
        <taxon>Rhizophagus</taxon>
    </lineage>
</organism>
<sequence length="77" mass="8760">MYHLDPPVSTTTSSREQELLEEVVSLPELLNKSVLDSDVVVSPRCAIENDRNYLVTRPARVVAGQKKWFSLKVIYVE</sequence>
<reference evidence="1" key="1">
    <citation type="submission" date="2020-05" db="EMBL/GenBank/DDBJ databases">
        <authorList>
            <person name="Rincon C."/>
            <person name="Sanders R I."/>
            <person name="Robbins C."/>
            <person name="Chaturvedi A."/>
        </authorList>
    </citation>
    <scope>NUCLEOTIDE SEQUENCE</scope>
    <source>
        <strain evidence="1">CHB12</strain>
    </source>
</reference>
<name>A0A915ZTD4_9GLOM</name>